<gene>
    <name evidence="2" type="ORF">BQ8482_130109</name>
</gene>
<dbReference type="EMBL" id="FUIG01000019">
    <property type="protein sequence ID" value="SJM30210.1"/>
    <property type="molecule type" value="Genomic_DNA"/>
</dbReference>
<accession>A0A2P9AGH4</accession>
<dbReference type="AlphaFoldDB" id="A0A2P9AGH4"/>
<feature type="domain" description="DUF4365" evidence="1">
    <location>
        <begin position="13"/>
        <end position="141"/>
    </location>
</feature>
<protein>
    <recommendedName>
        <fullName evidence="1">DUF4365 domain-containing protein</fullName>
    </recommendedName>
</protein>
<evidence type="ECO:0000313" key="2">
    <source>
        <dbReference type="EMBL" id="SJM30210.1"/>
    </source>
</evidence>
<dbReference type="Pfam" id="PF14280">
    <property type="entry name" value="DUF4365"/>
    <property type="match status" value="1"/>
</dbReference>
<keyword evidence="3" id="KW-1185">Reference proteome</keyword>
<dbReference type="Proteomes" id="UP000245698">
    <property type="component" value="Unassembled WGS sequence"/>
</dbReference>
<evidence type="ECO:0000313" key="3">
    <source>
        <dbReference type="Proteomes" id="UP000245698"/>
    </source>
</evidence>
<organism evidence="2 3">
    <name type="scientific">Mesorhizobium delmotii</name>
    <dbReference type="NCBI Taxonomy" id="1631247"/>
    <lineage>
        <taxon>Bacteria</taxon>
        <taxon>Pseudomonadati</taxon>
        <taxon>Pseudomonadota</taxon>
        <taxon>Alphaproteobacteria</taxon>
        <taxon>Hyphomicrobiales</taxon>
        <taxon>Phyllobacteriaceae</taxon>
        <taxon>Mesorhizobium</taxon>
    </lineage>
</organism>
<evidence type="ECO:0000259" key="1">
    <source>
        <dbReference type="Pfam" id="PF14280"/>
    </source>
</evidence>
<name>A0A2P9AGH4_9HYPH</name>
<reference evidence="3" key="1">
    <citation type="submission" date="2016-12" db="EMBL/GenBank/DDBJ databases">
        <authorList>
            <person name="Brunel B."/>
        </authorList>
    </citation>
    <scope>NUCLEOTIDE SEQUENCE [LARGE SCALE GENOMIC DNA]</scope>
</reference>
<sequence>MSKRITDNQLLGEIGEAAARLRFLKLGFQFDVRSRLEAGIDAIVEVMDKGKPLAKMIAVQVKARYSNDYASEDDDGFYYTLRSEDLEYWRPSNLPVIIVLYRDSDATFFWKEVPRDIGGERRLRFDKRLDVLDEQAVDRLAAITVPKAGFGYYIPPLGGGEDALVNMLPIMLPTEMYVAPTTRTPKEAIKALLELDEPARFDWVMKGDTFWSFQDPRNNVCDEIVEHDMVEAIDTRYLAFHEDIDERNAFAHLLRRTLSHQFQKDLGWDKDRGQFYFKALAANTSRTFSYKSSKVKASSDVVNVAKQKSNPERIAFVRHHAFIPRFEKLLDEWFLVVNPNYHFTTNGFQPHSYPAELLAGKKRLDNSASLRGQVILWHRFLTLGDEDARSLFVEAVEEARLRFGTPPEVHLEMRVPEDVWGSRKVKDDDAESKQAEIQFK</sequence>
<proteinExistence type="predicted"/>
<dbReference type="InterPro" id="IPR025375">
    <property type="entry name" value="DUF4365"/>
</dbReference>